<dbReference type="InterPro" id="IPR019627">
    <property type="entry name" value="YAcAr"/>
</dbReference>
<evidence type="ECO:0000313" key="3">
    <source>
        <dbReference type="Proteomes" id="UP001595900"/>
    </source>
</evidence>
<dbReference type="Pfam" id="PF10686">
    <property type="entry name" value="YAcAr"/>
    <property type="match status" value="1"/>
</dbReference>
<dbReference type="EMBL" id="JBHSCN010000021">
    <property type="protein sequence ID" value="MFC4245121.1"/>
    <property type="molecule type" value="Genomic_DNA"/>
</dbReference>
<protein>
    <submittedName>
        <fullName evidence="2">DUF2493 domain-containing protein</fullName>
    </submittedName>
</protein>
<keyword evidence="3" id="KW-1185">Reference proteome</keyword>
<dbReference type="RefSeq" id="WP_390231899.1">
    <property type="nucleotide sequence ID" value="NZ_JBHSCN010000021.1"/>
</dbReference>
<proteinExistence type="predicted"/>
<evidence type="ECO:0000313" key="2">
    <source>
        <dbReference type="EMBL" id="MFC4245121.1"/>
    </source>
</evidence>
<dbReference type="Proteomes" id="UP001595900">
    <property type="component" value="Unassembled WGS sequence"/>
</dbReference>
<gene>
    <name evidence="2" type="ORF">ACFOYW_17270</name>
</gene>
<reference evidence="3" key="1">
    <citation type="journal article" date="2019" name="Int. J. Syst. Evol. Microbiol.">
        <title>The Global Catalogue of Microorganisms (GCM) 10K type strain sequencing project: providing services to taxonomists for standard genome sequencing and annotation.</title>
        <authorList>
            <consortium name="The Broad Institute Genomics Platform"/>
            <consortium name="The Broad Institute Genome Sequencing Center for Infectious Disease"/>
            <person name="Wu L."/>
            <person name="Ma J."/>
        </authorList>
    </citation>
    <scope>NUCLEOTIDE SEQUENCE [LARGE SCALE GENOMIC DNA]</scope>
    <source>
        <strain evidence="3">CGMCC 1.10363</strain>
    </source>
</reference>
<organism evidence="2 3">
    <name type="scientific">Gryllotalpicola reticulitermitis</name>
    <dbReference type="NCBI Taxonomy" id="1184153"/>
    <lineage>
        <taxon>Bacteria</taxon>
        <taxon>Bacillati</taxon>
        <taxon>Actinomycetota</taxon>
        <taxon>Actinomycetes</taxon>
        <taxon>Micrococcales</taxon>
        <taxon>Microbacteriaceae</taxon>
        <taxon>Gryllotalpicola</taxon>
    </lineage>
</organism>
<sequence>MTVETRIDEGMEPAPAPVRILVTGSRELTDRELVRAALNAAVRDLRAAGHLGPVVVVHGDARGADRIARDLARSARVADEAHPADWDGLGKSAGHTRNQAMADCGASVCLAFLRDGAANRHPGHDAARTRVRHPCEGALAGVAGIAFRRDTSGCATHVVTVLTSSSRENGI</sequence>
<feature type="domain" description="YspA cpYpsA-related SLOG" evidence="1">
    <location>
        <begin position="18"/>
        <end position="87"/>
    </location>
</feature>
<evidence type="ECO:0000259" key="1">
    <source>
        <dbReference type="Pfam" id="PF10686"/>
    </source>
</evidence>
<name>A0ABV8QCF8_9MICO</name>
<comment type="caution">
    <text evidence="2">The sequence shown here is derived from an EMBL/GenBank/DDBJ whole genome shotgun (WGS) entry which is preliminary data.</text>
</comment>
<accession>A0ABV8QCF8</accession>